<keyword evidence="8" id="KW-1185">Reference proteome</keyword>
<evidence type="ECO:0000313" key="7">
    <source>
        <dbReference type="EMBL" id="WAR20708.1"/>
    </source>
</evidence>
<dbReference type="EMBL" id="CP111023">
    <property type="protein sequence ID" value="WAR20708.1"/>
    <property type="molecule type" value="Genomic_DNA"/>
</dbReference>
<dbReference type="InterPro" id="IPR053061">
    <property type="entry name" value="AN1-type_zinc_finger"/>
</dbReference>
<evidence type="ECO:0000313" key="8">
    <source>
        <dbReference type="Proteomes" id="UP001164746"/>
    </source>
</evidence>
<dbReference type="InterPro" id="IPR035896">
    <property type="entry name" value="AN1-like_Znf"/>
</dbReference>
<evidence type="ECO:0000259" key="6">
    <source>
        <dbReference type="SMART" id="SM00213"/>
    </source>
</evidence>
<dbReference type="SMART" id="SM00154">
    <property type="entry name" value="ZnF_AN1"/>
    <property type="match status" value="1"/>
</dbReference>
<dbReference type="Proteomes" id="UP001164746">
    <property type="component" value="Chromosome 12"/>
</dbReference>
<dbReference type="Gene3D" id="4.10.1110.10">
    <property type="entry name" value="AN1-like Zinc finger"/>
    <property type="match status" value="1"/>
</dbReference>
<name>A0ABY7FJ51_MYAAR</name>
<dbReference type="Pfam" id="PF00240">
    <property type="entry name" value="ubiquitin"/>
    <property type="match status" value="1"/>
</dbReference>
<dbReference type="PANTHER" id="PTHR46728">
    <property type="entry name" value="AN1-TYPE ZINC FINGER PROTEIN 4"/>
    <property type="match status" value="1"/>
</dbReference>
<gene>
    <name evidence="7" type="ORF">MAR_014682</name>
</gene>
<proteinExistence type="predicted"/>
<protein>
    <submittedName>
        <fullName evidence="7">ZFAN4-like protein</fullName>
    </submittedName>
</protein>
<dbReference type="SUPFAM" id="SSF118310">
    <property type="entry name" value="AN1-like Zinc finger"/>
    <property type="match status" value="1"/>
</dbReference>
<dbReference type="InterPro" id="IPR000058">
    <property type="entry name" value="Znf_AN1"/>
</dbReference>
<sequence>MELYIETLTGAAFELRVSPFETIMSVKAKIQRLEGIPIAQQHLIWKSEELEDEYCLHDYHIHDGATLKLVLAMRGGPINTRRIPMEDPALREMAEYVEANRDEILEKLPGNRQVTLVVFREGDQLSFFRVVDRGDGTLTPLSESLRTSRLRHLPASTSYSLSPSATLNRNLCLPPVGHSIGHVGHSSLALRHSLVKERMERIDHQEEKEKASAAFESSLQAVAGASKLASDSDDSDSPSYEELSSAAAQQLDSLERLSKVLSRVMDGNSSKQDSKDDFEEIQDISQDINTDSSSASPLDKPIADYNGLKEPGENIVGKSESSDCDKIASCAPASVKQELLDMGKLANEATPGPSRPVTSVKKESSHNFNDTMRVTHSSRAKSKVKDYSLFDSLRDTLGASSSMSRHSSLDKRKEFTLESLTTSEARAMSGLLRQASLEKVGSSRIGNVTVTSASRNRVTGNYMLGNSTFNEGRITTPDGRLLSARLQRMTASRDGRILSPTHRLPPVKAKKKASKRCFVCAKKTGLACSYTCRCGNNFCASHRYAESHDCTFDYKTEGRKLLEQANPVVSAPKLPKI</sequence>
<feature type="domain" description="AN1-type" evidence="5">
    <location>
        <begin position="517"/>
        <end position="555"/>
    </location>
</feature>
<dbReference type="InterPro" id="IPR000626">
    <property type="entry name" value="Ubiquitin-like_dom"/>
</dbReference>
<dbReference type="InterPro" id="IPR019956">
    <property type="entry name" value="Ubiquitin_dom"/>
</dbReference>
<keyword evidence="1" id="KW-0479">Metal-binding</keyword>
<keyword evidence="2" id="KW-0863">Zinc-finger</keyword>
<feature type="domain" description="Ubiquitin-like" evidence="6">
    <location>
        <begin position="1"/>
        <end position="72"/>
    </location>
</feature>
<dbReference type="InterPro" id="IPR029071">
    <property type="entry name" value="Ubiquitin-like_domsf"/>
</dbReference>
<organism evidence="7 8">
    <name type="scientific">Mya arenaria</name>
    <name type="common">Soft-shell clam</name>
    <dbReference type="NCBI Taxonomy" id="6604"/>
    <lineage>
        <taxon>Eukaryota</taxon>
        <taxon>Metazoa</taxon>
        <taxon>Spiralia</taxon>
        <taxon>Lophotrochozoa</taxon>
        <taxon>Mollusca</taxon>
        <taxon>Bivalvia</taxon>
        <taxon>Autobranchia</taxon>
        <taxon>Heteroconchia</taxon>
        <taxon>Euheterodonta</taxon>
        <taxon>Imparidentia</taxon>
        <taxon>Neoheterodontei</taxon>
        <taxon>Myida</taxon>
        <taxon>Myoidea</taxon>
        <taxon>Myidae</taxon>
        <taxon>Mya</taxon>
    </lineage>
</organism>
<feature type="compositionally biased region" description="Polar residues" evidence="4">
    <location>
        <begin position="286"/>
        <end position="296"/>
    </location>
</feature>
<evidence type="ECO:0000256" key="3">
    <source>
        <dbReference type="ARBA" id="ARBA00022833"/>
    </source>
</evidence>
<dbReference type="Gene3D" id="3.10.20.90">
    <property type="entry name" value="Phosphatidylinositol 3-kinase Catalytic Subunit, Chain A, domain 1"/>
    <property type="match status" value="1"/>
</dbReference>
<dbReference type="CDD" id="cd01802">
    <property type="entry name" value="Ubl_ZFAND4"/>
    <property type="match status" value="1"/>
</dbReference>
<evidence type="ECO:0000259" key="5">
    <source>
        <dbReference type="SMART" id="SM00154"/>
    </source>
</evidence>
<feature type="region of interest" description="Disordered" evidence="4">
    <location>
        <begin position="346"/>
        <end position="367"/>
    </location>
</feature>
<keyword evidence="3" id="KW-0862">Zinc</keyword>
<dbReference type="Pfam" id="PF01428">
    <property type="entry name" value="zf-AN1"/>
    <property type="match status" value="1"/>
</dbReference>
<reference evidence="7" key="1">
    <citation type="submission" date="2022-11" db="EMBL/GenBank/DDBJ databases">
        <title>Centuries of genome instability and evolution in soft-shell clam transmissible cancer (bioRxiv).</title>
        <authorList>
            <person name="Hart S.F.M."/>
            <person name="Yonemitsu M.A."/>
            <person name="Giersch R.M."/>
            <person name="Beal B.F."/>
            <person name="Arriagada G."/>
            <person name="Davis B.W."/>
            <person name="Ostrander E.A."/>
            <person name="Goff S.P."/>
            <person name="Metzger M.J."/>
        </authorList>
    </citation>
    <scope>NUCLEOTIDE SEQUENCE</scope>
    <source>
        <strain evidence="7">MELC-2E11</strain>
        <tissue evidence="7">Siphon/mantle</tissue>
    </source>
</reference>
<dbReference type="SUPFAM" id="SSF54236">
    <property type="entry name" value="Ubiquitin-like"/>
    <property type="match status" value="1"/>
</dbReference>
<dbReference type="PANTHER" id="PTHR46728:SF1">
    <property type="entry name" value="AN1-TYPE ZINC FINGER PROTEIN 4"/>
    <property type="match status" value="1"/>
</dbReference>
<evidence type="ECO:0000256" key="1">
    <source>
        <dbReference type="ARBA" id="ARBA00022723"/>
    </source>
</evidence>
<evidence type="ECO:0000256" key="4">
    <source>
        <dbReference type="SAM" id="MobiDB-lite"/>
    </source>
</evidence>
<evidence type="ECO:0000256" key="2">
    <source>
        <dbReference type="ARBA" id="ARBA00022771"/>
    </source>
</evidence>
<accession>A0ABY7FJ51</accession>
<feature type="region of interest" description="Disordered" evidence="4">
    <location>
        <begin position="286"/>
        <end position="322"/>
    </location>
</feature>
<dbReference type="PRINTS" id="PR00348">
    <property type="entry name" value="UBIQUITIN"/>
</dbReference>
<dbReference type="SMART" id="SM00213">
    <property type="entry name" value="UBQ"/>
    <property type="match status" value="1"/>
</dbReference>